<keyword evidence="4" id="KW-1185">Reference proteome</keyword>
<accession>A0A6N7WNQ0</accession>
<reference evidence="3 4" key="1">
    <citation type="submission" date="2019-08" db="EMBL/GenBank/DDBJ databases">
        <title>In-depth cultivation of the pig gut microbiome towards novel bacterial diversity and tailored functional studies.</title>
        <authorList>
            <person name="Wylensek D."/>
            <person name="Hitch T.C.A."/>
            <person name="Clavel T."/>
        </authorList>
    </citation>
    <scope>NUCLEOTIDE SEQUENCE [LARGE SCALE GENOMIC DNA]</scope>
    <source>
        <strain evidence="3 4">WCA-389-WT-23B</strain>
    </source>
</reference>
<dbReference type="GeneID" id="86056205"/>
<evidence type="ECO:0008006" key="5">
    <source>
        <dbReference type="Google" id="ProtNLM"/>
    </source>
</evidence>
<sequence>MKKNQVKLLAAGMLVLAFMTGCGSNDNDINKGLNNITSEDIEDVDHNAGEQESKTDTETSQTEESSQSQLQTTEGTDAAENIEEELADYRAEREKGTSSLGNYTMVELPNEENYNYKIGDSNDYTSRFDSRELNEAFEVAGAYVRDTLNLESEVWSCVDPKMTAIYEDEDKGVASGYDADNIFLCEFSNNGSWQYLILVREGKGSDWEVLYHGSSYKTN</sequence>
<evidence type="ECO:0000256" key="2">
    <source>
        <dbReference type="SAM" id="SignalP"/>
    </source>
</evidence>
<proteinExistence type="predicted"/>
<dbReference type="Proteomes" id="UP000436047">
    <property type="component" value="Unassembled WGS sequence"/>
</dbReference>
<evidence type="ECO:0000313" key="4">
    <source>
        <dbReference type="Proteomes" id="UP000436047"/>
    </source>
</evidence>
<comment type="caution">
    <text evidence="3">The sequence shown here is derived from an EMBL/GenBank/DDBJ whole genome shotgun (WGS) entry which is preliminary data.</text>
</comment>
<gene>
    <name evidence="3" type="ORF">FYJ45_24685</name>
</gene>
<dbReference type="RefSeq" id="WP_154467671.1">
    <property type="nucleotide sequence ID" value="NZ_VUMI01000062.1"/>
</dbReference>
<feature type="signal peptide" evidence="2">
    <location>
        <begin position="1"/>
        <end position="23"/>
    </location>
</feature>
<feature type="region of interest" description="Disordered" evidence="1">
    <location>
        <begin position="33"/>
        <end position="79"/>
    </location>
</feature>
<evidence type="ECO:0000313" key="3">
    <source>
        <dbReference type="EMBL" id="MSS91314.1"/>
    </source>
</evidence>
<dbReference type="EMBL" id="VUMI01000062">
    <property type="protein sequence ID" value="MSS91314.1"/>
    <property type="molecule type" value="Genomic_DNA"/>
</dbReference>
<evidence type="ECO:0000256" key="1">
    <source>
        <dbReference type="SAM" id="MobiDB-lite"/>
    </source>
</evidence>
<keyword evidence="2" id="KW-0732">Signal</keyword>
<dbReference type="AlphaFoldDB" id="A0A6N7WNQ0"/>
<feature type="compositionally biased region" description="Basic and acidic residues" evidence="1">
    <location>
        <begin position="44"/>
        <end position="57"/>
    </location>
</feature>
<feature type="compositionally biased region" description="Low complexity" evidence="1">
    <location>
        <begin position="58"/>
        <end position="74"/>
    </location>
</feature>
<feature type="chain" id="PRO_5038722238" description="Lipoprotein" evidence="2">
    <location>
        <begin position="24"/>
        <end position="219"/>
    </location>
</feature>
<name>A0A6N7WNQ0_9FIRM</name>
<organism evidence="3 4">
    <name type="scientific">Eisenbergiella porci</name>
    <dbReference type="NCBI Taxonomy" id="2652274"/>
    <lineage>
        <taxon>Bacteria</taxon>
        <taxon>Bacillati</taxon>
        <taxon>Bacillota</taxon>
        <taxon>Clostridia</taxon>
        <taxon>Lachnospirales</taxon>
        <taxon>Lachnospiraceae</taxon>
        <taxon>Eisenbergiella</taxon>
    </lineage>
</organism>
<dbReference type="PROSITE" id="PS51257">
    <property type="entry name" value="PROKAR_LIPOPROTEIN"/>
    <property type="match status" value="1"/>
</dbReference>
<protein>
    <recommendedName>
        <fullName evidence="5">Lipoprotein</fullName>
    </recommendedName>
</protein>